<gene>
    <name evidence="2" type="ORF">LY71_103199</name>
</gene>
<keyword evidence="3" id="KW-1185">Reference proteome</keyword>
<dbReference type="SUPFAM" id="SSF140478">
    <property type="entry name" value="LemA-like"/>
    <property type="match status" value="1"/>
</dbReference>
<protein>
    <recommendedName>
        <fullName evidence="4">LemA protein</fullName>
    </recommendedName>
</protein>
<dbReference type="InterPro" id="IPR023353">
    <property type="entry name" value="LemA-like_dom_sf"/>
</dbReference>
<evidence type="ECO:0000256" key="1">
    <source>
        <dbReference type="SAM" id="Phobius"/>
    </source>
</evidence>
<dbReference type="EMBL" id="PVTG01000003">
    <property type="protein sequence ID" value="PRY50635.1"/>
    <property type="molecule type" value="Genomic_DNA"/>
</dbReference>
<organism evidence="2 3">
    <name type="scientific">Geodermatophilus tzadiensis</name>
    <dbReference type="NCBI Taxonomy" id="1137988"/>
    <lineage>
        <taxon>Bacteria</taxon>
        <taxon>Bacillati</taxon>
        <taxon>Actinomycetota</taxon>
        <taxon>Actinomycetes</taxon>
        <taxon>Geodermatophilales</taxon>
        <taxon>Geodermatophilaceae</taxon>
        <taxon>Geodermatophilus</taxon>
    </lineage>
</organism>
<accession>A0A2T0TY64</accession>
<dbReference type="Proteomes" id="UP000239210">
    <property type="component" value="Unassembled WGS sequence"/>
</dbReference>
<dbReference type="Gene3D" id="1.20.1440.20">
    <property type="entry name" value="LemA-like domain"/>
    <property type="match status" value="1"/>
</dbReference>
<reference evidence="2 3" key="1">
    <citation type="submission" date="2018-03" db="EMBL/GenBank/DDBJ databases">
        <title>Genomic Encyclopedia of Archaeal and Bacterial Type Strains, Phase II (KMG-II): from individual species to whole genera.</title>
        <authorList>
            <person name="Goeker M."/>
        </authorList>
    </citation>
    <scope>NUCLEOTIDE SEQUENCE [LARGE SCALE GENOMIC DNA]</scope>
    <source>
        <strain evidence="2 3">DSM 45416</strain>
    </source>
</reference>
<evidence type="ECO:0000313" key="2">
    <source>
        <dbReference type="EMBL" id="PRY50635.1"/>
    </source>
</evidence>
<keyword evidence="1" id="KW-0472">Membrane</keyword>
<evidence type="ECO:0008006" key="4">
    <source>
        <dbReference type="Google" id="ProtNLM"/>
    </source>
</evidence>
<comment type="caution">
    <text evidence="2">The sequence shown here is derived from an EMBL/GenBank/DDBJ whole genome shotgun (WGS) entry which is preliminary data.</text>
</comment>
<proteinExistence type="predicted"/>
<evidence type="ECO:0000313" key="3">
    <source>
        <dbReference type="Proteomes" id="UP000239210"/>
    </source>
</evidence>
<keyword evidence="1" id="KW-1133">Transmembrane helix</keyword>
<dbReference type="AlphaFoldDB" id="A0A2T0TY64"/>
<keyword evidence="1" id="KW-0812">Transmembrane</keyword>
<name>A0A2T0TY64_9ACTN</name>
<sequence>MGVPVPEAAPLAWAVVTPGAWLLLAAGVAVLLLAWTAWTLTRLRRLESRVARAWSVLDTRLQQRAALAADLASEHSAALGEDRATRLKTAAHDARQPRTGDRELAENTLGRELRTLPDELPGVPARLLTELAEADARMGLARRFYNDAVRDTHLLRLHRFPRLLRLHADRPLPRFFDVEDGLDAVTSGAGPVAR</sequence>
<feature type="transmembrane region" description="Helical" evidence="1">
    <location>
        <begin position="20"/>
        <end position="40"/>
    </location>
</feature>